<dbReference type="InParanoid" id="A0A5C7ESR0"/>
<dbReference type="Pfam" id="PF14693">
    <property type="entry name" value="Ribosomal_TL5_C"/>
    <property type="match status" value="1"/>
</dbReference>
<dbReference type="PANTHER" id="PTHR33284">
    <property type="entry name" value="RIBOSOMAL PROTEIN L25/GLN-TRNA SYNTHETASE, ANTI-CODON-BINDING DOMAIN-CONTAINING PROTEIN"/>
    <property type="match status" value="1"/>
</dbReference>
<comment type="subunit">
    <text evidence="5">Part of the 50S ribosomal subunit; part of the 5S rRNA/L5/L18/L25 subcomplex. Contacts the 5S rRNA. Binds to the 5S rRNA independently of L5 and L18.</text>
</comment>
<dbReference type="InterPro" id="IPR037121">
    <property type="entry name" value="Ribosomal_bL25_C"/>
</dbReference>
<dbReference type="HAMAP" id="MF_01334">
    <property type="entry name" value="Ribosomal_bL25_CTC"/>
    <property type="match status" value="1"/>
</dbReference>
<dbReference type="NCBIfam" id="NF004130">
    <property type="entry name" value="PRK05618.1-5"/>
    <property type="match status" value="1"/>
</dbReference>
<dbReference type="FunFam" id="2.170.120.20:FF:000003">
    <property type="entry name" value="50S ribosomal protein L25"/>
    <property type="match status" value="1"/>
</dbReference>
<evidence type="ECO:0000259" key="7">
    <source>
        <dbReference type="Pfam" id="PF01386"/>
    </source>
</evidence>
<dbReference type="CDD" id="cd00495">
    <property type="entry name" value="Ribosomal_L25_TL5_CTC"/>
    <property type="match status" value="1"/>
</dbReference>
<dbReference type="OrthoDB" id="9806411at2"/>
<feature type="compositionally biased region" description="Low complexity" evidence="6">
    <location>
        <begin position="198"/>
        <end position="207"/>
    </location>
</feature>
<dbReference type="InterPro" id="IPR011035">
    <property type="entry name" value="Ribosomal_bL25/Gln-tRNA_synth"/>
</dbReference>
<evidence type="ECO:0000256" key="2">
    <source>
        <dbReference type="ARBA" id="ARBA00022884"/>
    </source>
</evidence>
<dbReference type="NCBIfam" id="TIGR00731">
    <property type="entry name" value="bL25_bact_ctc"/>
    <property type="match status" value="1"/>
</dbReference>
<keyword evidence="1 5" id="KW-0699">rRNA-binding</keyword>
<keyword evidence="3 5" id="KW-0689">Ribosomal protein</keyword>
<dbReference type="NCBIfam" id="NF004128">
    <property type="entry name" value="PRK05618.1-2"/>
    <property type="match status" value="1"/>
</dbReference>
<feature type="domain" description="Large ribosomal subunit protein bL25 L25" evidence="7">
    <location>
        <begin position="6"/>
        <end position="92"/>
    </location>
</feature>
<organism evidence="9 10">
    <name type="scientific">Pelomicrobium methylotrophicum</name>
    <dbReference type="NCBI Taxonomy" id="2602750"/>
    <lineage>
        <taxon>Bacteria</taxon>
        <taxon>Pseudomonadati</taxon>
        <taxon>Pseudomonadota</taxon>
        <taxon>Hydrogenophilia</taxon>
        <taxon>Hydrogenophilia incertae sedis</taxon>
        <taxon>Pelomicrobium</taxon>
    </lineage>
</organism>
<dbReference type="InterPro" id="IPR020056">
    <property type="entry name" value="Rbsml_bL25/Gln-tRNA_synth_N"/>
</dbReference>
<dbReference type="AlphaFoldDB" id="A0A5C7ESR0"/>
<evidence type="ECO:0000313" key="9">
    <source>
        <dbReference type="EMBL" id="TXF10887.1"/>
    </source>
</evidence>
<comment type="function">
    <text evidence="5">This is one of the proteins that binds to the 5S RNA in the ribosome where it forms part of the central protuberance.</text>
</comment>
<dbReference type="Proteomes" id="UP000321201">
    <property type="component" value="Unassembled WGS sequence"/>
</dbReference>
<dbReference type="Gene3D" id="2.170.120.20">
    <property type="entry name" value="Ribosomal protein L25, beta domain"/>
    <property type="match status" value="1"/>
</dbReference>
<dbReference type="GO" id="GO:0003735">
    <property type="term" value="F:structural constituent of ribosome"/>
    <property type="evidence" value="ECO:0007669"/>
    <property type="project" value="InterPro"/>
</dbReference>
<gene>
    <name evidence="5" type="primary">rplY</name>
    <name evidence="5" type="synonym">ctc</name>
    <name evidence="9" type="ORF">FR698_13135</name>
</gene>
<dbReference type="InterPro" id="IPR029751">
    <property type="entry name" value="Ribosomal_L25_dom"/>
</dbReference>
<keyword evidence="10" id="KW-1185">Reference proteome</keyword>
<keyword evidence="4 5" id="KW-0687">Ribonucleoprotein</keyword>
<dbReference type="Gene3D" id="2.40.240.10">
    <property type="entry name" value="Ribosomal Protein L25, Chain P"/>
    <property type="match status" value="1"/>
</dbReference>
<dbReference type="SUPFAM" id="SSF50715">
    <property type="entry name" value="Ribosomal protein L25-like"/>
    <property type="match status" value="1"/>
</dbReference>
<evidence type="ECO:0000259" key="8">
    <source>
        <dbReference type="Pfam" id="PF14693"/>
    </source>
</evidence>
<dbReference type="InterPro" id="IPR020055">
    <property type="entry name" value="Ribosomal_bL25_short"/>
</dbReference>
<comment type="caution">
    <text evidence="9">The sequence shown here is derived from an EMBL/GenBank/DDBJ whole genome shotgun (WGS) entry which is preliminary data.</text>
</comment>
<dbReference type="InterPro" id="IPR020057">
    <property type="entry name" value="Ribosomal_bL25_b-dom"/>
</dbReference>
<protein>
    <recommendedName>
        <fullName evidence="5">Large ribosomal subunit protein bL25</fullName>
    </recommendedName>
    <alternativeName>
        <fullName evidence="5">General stress protein CTC</fullName>
    </alternativeName>
</protein>
<comment type="similarity">
    <text evidence="5">Belongs to the bacterial ribosomal protein bL25 family. CTC subfamily.</text>
</comment>
<dbReference type="GO" id="GO:0022625">
    <property type="term" value="C:cytosolic large ribosomal subunit"/>
    <property type="evidence" value="ECO:0007669"/>
    <property type="project" value="TreeGrafter"/>
</dbReference>
<evidence type="ECO:0000313" key="10">
    <source>
        <dbReference type="Proteomes" id="UP000321201"/>
    </source>
</evidence>
<dbReference type="RefSeq" id="WP_147800654.1">
    <property type="nucleotide sequence ID" value="NZ_VPFL01000020.1"/>
</dbReference>
<reference evidence="9 10" key="1">
    <citation type="submission" date="2019-08" db="EMBL/GenBank/DDBJ databases">
        <title>Pelomicrobium methylotrophicum gen. nov., sp. nov. a moderately thermophilic, facultatively anaerobic, lithoautotrophic and methylotrophic bacterium isolated from a terrestrial mud volcano.</title>
        <authorList>
            <person name="Slobodkina G.B."/>
            <person name="Merkel A.Y."/>
            <person name="Slobodkin A.I."/>
        </authorList>
    </citation>
    <scope>NUCLEOTIDE SEQUENCE [LARGE SCALE GENOMIC DNA]</scope>
    <source>
        <strain evidence="9 10">SM250</strain>
    </source>
</reference>
<dbReference type="Pfam" id="PF01386">
    <property type="entry name" value="Ribosomal_L25p"/>
    <property type="match status" value="1"/>
</dbReference>
<dbReference type="GO" id="GO:0008097">
    <property type="term" value="F:5S rRNA binding"/>
    <property type="evidence" value="ECO:0007669"/>
    <property type="project" value="InterPro"/>
</dbReference>
<evidence type="ECO:0000256" key="3">
    <source>
        <dbReference type="ARBA" id="ARBA00022980"/>
    </source>
</evidence>
<proteinExistence type="inferred from homology"/>
<dbReference type="InterPro" id="IPR020930">
    <property type="entry name" value="Ribosomal_uL5_bac-type"/>
</dbReference>
<dbReference type="PANTHER" id="PTHR33284:SF1">
    <property type="entry name" value="RIBOSOMAL PROTEIN L25_GLN-TRNA SYNTHETASE, ANTI-CODON-BINDING DOMAIN-CONTAINING PROTEIN"/>
    <property type="match status" value="1"/>
</dbReference>
<feature type="region of interest" description="Disordered" evidence="6">
    <location>
        <begin position="196"/>
        <end position="219"/>
    </location>
</feature>
<sequence>MKIEVSAKTRNVQGTGASRRLRRSGWVPGILYGGKEPALPIQVEHLALMNNLKHEAFHSSILTMDLEGRKEQVLLRDVQMHPFKKQVLHVDFQRVAQDQKIHIKVPLHFVNGENAPGVKLSGGIISHVMTEVDVMCLPKDLPEYIEVDLSHMNVGHSLHLADIKLPPGVEAVALHKGDNPVVATILVPRGAAEEEAVEGAPAAAEVPLVGGEKKEEKGS</sequence>
<dbReference type="HAMAP" id="MF_01336">
    <property type="entry name" value="Ribosomal_bL25"/>
    <property type="match status" value="1"/>
</dbReference>
<dbReference type="NCBIfam" id="NF004612">
    <property type="entry name" value="PRK05943.1"/>
    <property type="match status" value="1"/>
</dbReference>
<accession>A0A5C7ESR0</accession>
<dbReference type="EMBL" id="VPFL01000020">
    <property type="protein sequence ID" value="TXF10887.1"/>
    <property type="molecule type" value="Genomic_DNA"/>
</dbReference>
<evidence type="ECO:0000256" key="1">
    <source>
        <dbReference type="ARBA" id="ARBA00022730"/>
    </source>
</evidence>
<dbReference type="GO" id="GO:0006412">
    <property type="term" value="P:translation"/>
    <property type="evidence" value="ECO:0007669"/>
    <property type="project" value="UniProtKB-UniRule"/>
</dbReference>
<evidence type="ECO:0000256" key="6">
    <source>
        <dbReference type="SAM" id="MobiDB-lite"/>
    </source>
</evidence>
<evidence type="ECO:0000256" key="4">
    <source>
        <dbReference type="ARBA" id="ARBA00023274"/>
    </source>
</evidence>
<evidence type="ECO:0000256" key="5">
    <source>
        <dbReference type="HAMAP-Rule" id="MF_01334"/>
    </source>
</evidence>
<dbReference type="InterPro" id="IPR001021">
    <property type="entry name" value="Ribosomal_bL25_long"/>
</dbReference>
<name>A0A5C7ESR0_9PROT</name>
<keyword evidence="2 5" id="KW-0694">RNA-binding</keyword>
<feature type="domain" description="Large ribosomal subunit protein bL25 beta" evidence="8">
    <location>
        <begin position="100"/>
        <end position="189"/>
    </location>
</feature>